<organism evidence="3">
    <name type="scientific">Staphylococcus aureus subsp. aureus MN8</name>
    <dbReference type="NCBI Taxonomy" id="548470"/>
    <lineage>
        <taxon>Bacteria</taxon>
        <taxon>Bacillati</taxon>
        <taxon>Bacillota</taxon>
        <taxon>Bacilli</taxon>
        <taxon>Bacillales</taxon>
        <taxon>Staphylococcaceae</taxon>
        <taxon>Staphylococcus</taxon>
    </lineage>
</organism>
<dbReference type="EC" id="1.-.-.-" evidence="3"/>
<comment type="similarity">
    <text evidence="1">To bacterial alkanal monooxygenase alpha and beta chains.</text>
</comment>
<accession>A0A0E1X734</accession>
<dbReference type="InterPro" id="IPR036661">
    <property type="entry name" value="Luciferase-like_sf"/>
</dbReference>
<dbReference type="FunFam" id="3.20.20.30:FF:000002">
    <property type="entry name" value="LLM class flavin-dependent oxidoreductase"/>
    <property type="match status" value="1"/>
</dbReference>
<proteinExistence type="predicted"/>
<name>A0A0E1X734_STAAU</name>
<dbReference type="InterPro" id="IPR011251">
    <property type="entry name" value="Luciferase-like_dom"/>
</dbReference>
<dbReference type="PANTHER" id="PTHR30137:SF6">
    <property type="entry name" value="LUCIFERASE-LIKE MONOOXYGENASE"/>
    <property type="match status" value="1"/>
</dbReference>
<keyword evidence="3" id="KW-0560">Oxidoreductase</keyword>
<dbReference type="SUPFAM" id="SSF51679">
    <property type="entry name" value="Bacterial luciferase-like"/>
    <property type="match status" value="1"/>
</dbReference>
<protein>
    <submittedName>
        <fullName evidence="3">Luciferase family oxidoreductase, FMN-dependent, PP_0088 family</fullName>
        <ecNumber evidence="3">1.-.-.-</ecNumber>
    </submittedName>
</protein>
<dbReference type="Proteomes" id="UP000003455">
    <property type="component" value="Chromosome"/>
</dbReference>
<dbReference type="InterPro" id="IPR050766">
    <property type="entry name" value="Bact_Lucif_Oxidored"/>
</dbReference>
<evidence type="ECO:0000256" key="1">
    <source>
        <dbReference type="ARBA" id="ARBA00007789"/>
    </source>
</evidence>
<dbReference type="GO" id="GO:0016705">
    <property type="term" value="F:oxidoreductase activity, acting on paired donors, with incorporation or reduction of molecular oxygen"/>
    <property type="evidence" value="ECO:0007669"/>
    <property type="project" value="InterPro"/>
</dbReference>
<dbReference type="HOGENOM" id="CLU_027853_9_0_9"/>
<dbReference type="Pfam" id="PF00296">
    <property type="entry name" value="Bac_luciferase"/>
    <property type="match status" value="1"/>
</dbReference>
<dbReference type="EMBL" id="ACJA02000004">
    <property type="protein sequence ID" value="EFH94435.1"/>
    <property type="molecule type" value="Genomic_DNA"/>
</dbReference>
<dbReference type="GO" id="GO:0005829">
    <property type="term" value="C:cytosol"/>
    <property type="evidence" value="ECO:0007669"/>
    <property type="project" value="TreeGrafter"/>
</dbReference>
<dbReference type="PANTHER" id="PTHR30137">
    <property type="entry name" value="LUCIFERASE-LIKE MONOOXYGENASE"/>
    <property type="match status" value="1"/>
</dbReference>
<dbReference type="AlphaFoldDB" id="A0A0E1X734"/>
<feature type="domain" description="Luciferase-like" evidence="2">
    <location>
        <begin position="44"/>
        <end position="323"/>
    </location>
</feature>
<sequence length="362" mass="41234">MSNLIFIWLFDWYTSYIKKRKDDIKMAIKYSALNLVPIREGEDERTAINDMVKLAQHLDELSYERYWIAEHHNAPNLVSSATALLIQHTLEHTKHIRVGSGGIMLPNHAPLIVAEQFGTMATLFPNRVDLGLGRAPGTDMMTASALRRDQHDGVYKFPEEVSLLQQYFGPAHQQAYVRAYPAVGKNVPLYILGSSTDSAHLAARKGLPYVFAGHFAPQQMKEAIEIYKTLFEPSDVLDEPYVIVCLNTIVAENDDEAQYLASSMAQVMVSITRGRMQPVQPPTHELQNILTPREYAMAMERQKISLIGSENTVQQKIQDFMETYGEVNEIMAISYIYDKDMQLDSYRRFKNVINQLNEKNTL</sequence>
<dbReference type="Gene3D" id="3.20.20.30">
    <property type="entry name" value="Luciferase-like domain"/>
    <property type="match status" value="1"/>
</dbReference>
<gene>
    <name evidence="3" type="ORF">HMPREF0769_12056</name>
</gene>
<dbReference type="InterPro" id="IPR019949">
    <property type="entry name" value="CmoO-like"/>
</dbReference>
<reference evidence="3" key="1">
    <citation type="submission" date="2010-05" db="EMBL/GenBank/DDBJ databases">
        <authorList>
            <person name="Muzny D."/>
            <person name="Qin X."/>
            <person name="Buhay C."/>
            <person name="Dugan-Rocha S."/>
            <person name="Ding Y."/>
            <person name="Chen G."/>
            <person name="Hawes A."/>
            <person name="Holder M."/>
            <person name="Jhangiani S."/>
            <person name="Johnson A."/>
            <person name="Khan Z."/>
            <person name="Li Z."/>
            <person name="Liu W."/>
            <person name="Liu X."/>
            <person name="Perez L."/>
            <person name="Shen H."/>
            <person name="Wang Q."/>
            <person name="Watt J."/>
            <person name="Xi L."/>
            <person name="Xin Y."/>
            <person name="Zhou J."/>
            <person name="Deng J."/>
            <person name="Jiang H."/>
            <person name="Liu Y."/>
            <person name="Qu J."/>
            <person name="Song X.-Z."/>
            <person name="Zhang L."/>
            <person name="Villasana D."/>
            <person name="Johnson A."/>
            <person name="Liu J."/>
            <person name="Liyanage D."/>
            <person name="Lorensuhewa L."/>
            <person name="Robinson T."/>
            <person name="Song A."/>
            <person name="Song B.-B."/>
            <person name="Dinh H."/>
            <person name="Thornton R."/>
            <person name="Coyle M."/>
            <person name="Francisco L."/>
            <person name="Jackson L."/>
            <person name="Javaid M."/>
            <person name="Korchina V."/>
            <person name="Kovar C."/>
            <person name="Mata R."/>
            <person name="Mathew T."/>
            <person name="Ngo R."/>
            <person name="Nguyen L."/>
            <person name="Nguyen N."/>
            <person name="Okwuonu G."/>
            <person name="Ongeri F."/>
            <person name="Pham C."/>
            <person name="Simmons D."/>
            <person name="Wilczek-Boney K."/>
            <person name="Hale W."/>
            <person name="Jakkamsetti A."/>
            <person name="Pham P."/>
            <person name="Ruth R."/>
            <person name="San Lucas F."/>
            <person name="Warren J."/>
            <person name="Zhang J."/>
            <person name="Zhao Z."/>
            <person name="Zhou C."/>
            <person name="Zhu D."/>
            <person name="Lee S."/>
            <person name="Bess C."/>
            <person name="Blankenburg K."/>
            <person name="Forbes L."/>
            <person name="Fu Q."/>
            <person name="Gubbala S."/>
            <person name="Hirani K."/>
            <person name="Jayaseelan J.C."/>
            <person name="Lara F."/>
            <person name="Munidasa M."/>
            <person name="Palculict T."/>
            <person name="Patil S."/>
            <person name="Pu L.-L."/>
            <person name="Saada N."/>
            <person name="Tang L."/>
            <person name="Weissenberger G."/>
            <person name="Zhu Y."/>
            <person name="Hemphill L."/>
            <person name="Shang Y."/>
            <person name="Youmans B."/>
            <person name="Ayvaz T."/>
            <person name="Ross M."/>
            <person name="Santibanez J."/>
            <person name="Aqrawi P."/>
            <person name="Gross S."/>
            <person name="Joshi V."/>
            <person name="Fowler G."/>
            <person name="Nazareth L."/>
            <person name="Reid J."/>
            <person name="Worley K."/>
            <person name="Petrosino J."/>
            <person name="Highlander S."/>
            <person name="Gibbs R."/>
        </authorList>
    </citation>
    <scope>NUCLEOTIDE SEQUENCE [LARGE SCALE GENOMIC DNA]</scope>
    <source>
        <strain evidence="3">MN8</strain>
    </source>
</reference>
<dbReference type="NCBIfam" id="TIGR03558">
    <property type="entry name" value="oxido_grp_1"/>
    <property type="match status" value="1"/>
</dbReference>
<evidence type="ECO:0000313" key="3">
    <source>
        <dbReference type="EMBL" id="EFH94435.1"/>
    </source>
</evidence>
<comment type="caution">
    <text evidence="3">The sequence shown here is derived from an EMBL/GenBank/DDBJ whole genome shotgun (WGS) entry which is preliminary data.</text>
</comment>
<evidence type="ECO:0000259" key="2">
    <source>
        <dbReference type="Pfam" id="PF00296"/>
    </source>
</evidence>